<evidence type="ECO:0000259" key="14">
    <source>
        <dbReference type="SMART" id="SM00965"/>
    </source>
</evidence>
<comment type="subcellular location">
    <subcellularLocation>
        <location evidence="1 11">Cell outer membrane</location>
        <topology evidence="1 11">Multi-pass membrane protein</topology>
    </subcellularLocation>
</comment>
<sequence length="843" mass="89798">MRRGSVLLLLCVAALGMTAPVAAASARRPPATYRFDIPAQPLSQALNQLAVRSDREILFSPALTRARVSPPLVGVFTPEEALQRLLAGSGLTVRIEGRSFLVVPAPAPAPAAEARAPAPMSTSPTALDAVVVTATRRSSLAQQTPISMVVVSGEQLSHLGMVDLEKASPLLPGLKLVSTAFGRRLVLRGVYGAGEATTGLYYDETSMTGPVGTTADPGVMIPELALADVDRIELLRGPQGTLYGSGAMGGALRILFKHPDLDANGATIGASLTSASHGGQAGGVTGTLNAVVVPKVLGVRLTAYDQRQPGVIDNVRLGLSDVDSSKVRGARALVLWAPNDRFSALLSATHQKNHRDDIPAWNDVAGPWRTIHAGRAPFNGHIDLASSTLRWRGDGAEVTAASSWYRWRLTRRSDYSGVLLGERASAAGCMRYFSIAKACSEAQAQGYAAYVDSVYPAILNQPATLTARIHEARAASTGDGPLSWTVGVYSEVRRDHIDSQVRHVDPTTGALVEPAVLIGRRDIDNRLRQSALFGEASYAVGSATQLTLGGRRFDYVKRDSGQVQVPNVVSGTWAGYAIDQRTAERGWSLKALASHQLSPDLFAYAQVSQGFRPGGVNVVPGLPDILAGYRSDRLTNYELGLKAQAAARRLTVNIALYQIDWRDMQYAAQTQNRAFSYLTNIGASRIRGLEAEVSARRLAGWDLAASLTLTDARLTADQVTNAAIGLGRAGDRLPTVPRLATSGSAERRWAVGTLETSLRLDASYAGTARSAFNPDNPDYLKMGGYAVFGITAGVTAKTWSADLSVDNILDRAGRASSARNTAGPIEYFGVSPRTVRLQVERRF</sequence>
<keyword evidence="10 11" id="KW-0998">Cell outer membrane</keyword>
<evidence type="ECO:0000256" key="9">
    <source>
        <dbReference type="ARBA" id="ARBA00023136"/>
    </source>
</evidence>
<evidence type="ECO:0000256" key="3">
    <source>
        <dbReference type="ARBA" id="ARBA00022452"/>
    </source>
</evidence>
<dbReference type="Gene3D" id="2.40.170.20">
    <property type="entry name" value="TonB-dependent receptor, beta-barrel domain"/>
    <property type="match status" value="1"/>
</dbReference>
<evidence type="ECO:0000256" key="6">
    <source>
        <dbReference type="ARBA" id="ARBA00023004"/>
    </source>
</evidence>
<evidence type="ECO:0000256" key="5">
    <source>
        <dbReference type="ARBA" id="ARBA00022692"/>
    </source>
</evidence>
<keyword evidence="3 11" id="KW-1134">Transmembrane beta strand</keyword>
<evidence type="ECO:0000256" key="1">
    <source>
        <dbReference type="ARBA" id="ARBA00004571"/>
    </source>
</evidence>
<evidence type="ECO:0000256" key="10">
    <source>
        <dbReference type="ARBA" id="ARBA00023237"/>
    </source>
</evidence>
<dbReference type="InterPro" id="IPR012910">
    <property type="entry name" value="Plug_dom"/>
</dbReference>
<keyword evidence="6" id="KW-0408">Iron</keyword>
<evidence type="ECO:0000256" key="8">
    <source>
        <dbReference type="ARBA" id="ARBA00023077"/>
    </source>
</evidence>
<protein>
    <submittedName>
        <fullName evidence="15">TonB-dependent receptor</fullName>
    </submittedName>
</protein>
<dbReference type="Gene3D" id="3.55.50.30">
    <property type="match status" value="1"/>
</dbReference>
<dbReference type="Proteomes" id="UP000240527">
    <property type="component" value="Chromosome"/>
</dbReference>
<dbReference type="EMBL" id="CP027850">
    <property type="protein sequence ID" value="AVQ00828.1"/>
    <property type="molecule type" value="Genomic_DNA"/>
</dbReference>
<dbReference type="InterPro" id="IPR036942">
    <property type="entry name" value="Beta-barrel_TonB_sf"/>
</dbReference>
<name>A0ABM6TCK8_9CAUL</name>
<comment type="similarity">
    <text evidence="11 12">Belongs to the TonB-dependent receptor family.</text>
</comment>
<evidence type="ECO:0000256" key="4">
    <source>
        <dbReference type="ARBA" id="ARBA00022496"/>
    </source>
</evidence>
<proteinExistence type="inferred from homology"/>
<keyword evidence="13" id="KW-0732">Signal</keyword>
<keyword evidence="9 11" id="KW-0472">Membrane</keyword>
<dbReference type="SUPFAM" id="SSF56935">
    <property type="entry name" value="Porins"/>
    <property type="match status" value="1"/>
</dbReference>
<evidence type="ECO:0000256" key="11">
    <source>
        <dbReference type="PROSITE-ProRule" id="PRU01360"/>
    </source>
</evidence>
<evidence type="ECO:0000256" key="13">
    <source>
        <dbReference type="SAM" id="SignalP"/>
    </source>
</evidence>
<feature type="signal peptide" evidence="13">
    <location>
        <begin position="1"/>
        <end position="23"/>
    </location>
</feature>
<keyword evidence="8 12" id="KW-0798">TonB box</keyword>
<dbReference type="Pfam" id="PF00593">
    <property type="entry name" value="TonB_dep_Rec_b-barrel"/>
    <property type="match status" value="1"/>
</dbReference>
<dbReference type="PANTHER" id="PTHR32552:SF81">
    <property type="entry name" value="TONB-DEPENDENT OUTER MEMBRANE RECEPTOR"/>
    <property type="match status" value="1"/>
</dbReference>
<evidence type="ECO:0000256" key="12">
    <source>
        <dbReference type="RuleBase" id="RU003357"/>
    </source>
</evidence>
<dbReference type="PROSITE" id="PS52016">
    <property type="entry name" value="TONB_DEPENDENT_REC_3"/>
    <property type="match status" value="1"/>
</dbReference>
<dbReference type="InterPro" id="IPR000531">
    <property type="entry name" value="Beta-barrel_TonB"/>
</dbReference>
<keyword evidence="4" id="KW-0410">Iron transport</keyword>
<dbReference type="InterPro" id="IPR011662">
    <property type="entry name" value="Secretin/TonB_short_N"/>
</dbReference>
<dbReference type="Pfam" id="PF07660">
    <property type="entry name" value="STN"/>
    <property type="match status" value="1"/>
</dbReference>
<evidence type="ECO:0000313" key="16">
    <source>
        <dbReference type="Proteomes" id="UP000240527"/>
    </source>
</evidence>
<evidence type="ECO:0000313" key="15">
    <source>
        <dbReference type="EMBL" id="AVQ00828.1"/>
    </source>
</evidence>
<dbReference type="SMART" id="SM00965">
    <property type="entry name" value="STN"/>
    <property type="match status" value="1"/>
</dbReference>
<dbReference type="Pfam" id="PF07715">
    <property type="entry name" value="Plug"/>
    <property type="match status" value="1"/>
</dbReference>
<feature type="domain" description="Secretin/TonB short N-terminal" evidence="14">
    <location>
        <begin position="55"/>
        <end position="105"/>
    </location>
</feature>
<keyword evidence="7" id="KW-0406">Ion transport</keyword>
<evidence type="ECO:0000256" key="7">
    <source>
        <dbReference type="ARBA" id="ARBA00023065"/>
    </source>
</evidence>
<feature type="chain" id="PRO_5047433390" evidence="13">
    <location>
        <begin position="24"/>
        <end position="843"/>
    </location>
</feature>
<gene>
    <name evidence="15" type="ORF">B7G68_02490</name>
</gene>
<dbReference type="InterPro" id="IPR039426">
    <property type="entry name" value="TonB-dep_rcpt-like"/>
</dbReference>
<organism evidence="15 16">
    <name type="scientific">Caulobacter segnis</name>
    <dbReference type="NCBI Taxonomy" id="88688"/>
    <lineage>
        <taxon>Bacteria</taxon>
        <taxon>Pseudomonadati</taxon>
        <taxon>Pseudomonadota</taxon>
        <taxon>Alphaproteobacteria</taxon>
        <taxon>Caulobacterales</taxon>
        <taxon>Caulobacteraceae</taxon>
        <taxon>Caulobacter</taxon>
    </lineage>
</organism>
<keyword evidence="5 11" id="KW-0812">Transmembrane</keyword>
<dbReference type="PANTHER" id="PTHR32552">
    <property type="entry name" value="FERRICHROME IRON RECEPTOR-RELATED"/>
    <property type="match status" value="1"/>
</dbReference>
<keyword evidence="15" id="KW-0675">Receptor</keyword>
<evidence type="ECO:0000256" key="2">
    <source>
        <dbReference type="ARBA" id="ARBA00022448"/>
    </source>
</evidence>
<reference evidence="15 16" key="1">
    <citation type="journal article" date="2015" name="Biotechnol. Bioeng.">
        <title>Genome sequence and phenotypic characterization of Caulobacter segnis.</title>
        <authorList>
            <person name="Patel S."/>
            <person name="Fletcher B."/>
            <person name="Scott D.C."/>
            <person name="Ely B."/>
        </authorList>
    </citation>
    <scope>NUCLEOTIDE SEQUENCE [LARGE SCALE GENOMIC DNA]</scope>
    <source>
        <strain evidence="15 16">TK0059</strain>
    </source>
</reference>
<keyword evidence="2 11" id="KW-0813">Transport</keyword>
<keyword evidence="16" id="KW-1185">Reference proteome</keyword>
<accession>A0ABM6TCK8</accession>